<dbReference type="Proteomes" id="UP001472677">
    <property type="component" value="Unassembled WGS sequence"/>
</dbReference>
<dbReference type="EMBL" id="JBBPBM010000009">
    <property type="protein sequence ID" value="KAK8568612.1"/>
    <property type="molecule type" value="Genomic_DNA"/>
</dbReference>
<evidence type="ECO:0000313" key="4">
    <source>
        <dbReference type="Proteomes" id="UP001472677"/>
    </source>
</evidence>
<keyword evidence="4" id="KW-1185">Reference proteome</keyword>
<protein>
    <submittedName>
        <fullName evidence="3">Uncharacterized protein</fullName>
    </submittedName>
</protein>
<evidence type="ECO:0000256" key="2">
    <source>
        <dbReference type="SAM" id="Phobius"/>
    </source>
</evidence>
<sequence>MEGLQNLVSSFSTDPKSGSPSFLRDLPYNLRGGGGAAASSAASSSSDSAHVIVNRPPRGVVSLWTCSKLCGICFVAGIIVGYTLKRRRYRNVSVTRHEAYLTLVQVTNTIRVLRSLRVDERRRGQVKANTHSCPTAHETVNTSHKRRHQKNTVQFTL</sequence>
<proteinExistence type="predicted"/>
<accession>A0ABR2F103</accession>
<name>A0ABR2F103_9ROSI</name>
<feature type="transmembrane region" description="Helical" evidence="2">
    <location>
        <begin position="61"/>
        <end position="84"/>
    </location>
</feature>
<feature type="region of interest" description="Disordered" evidence="1">
    <location>
        <begin position="1"/>
        <end position="20"/>
    </location>
</feature>
<organism evidence="3 4">
    <name type="scientific">Hibiscus sabdariffa</name>
    <name type="common">roselle</name>
    <dbReference type="NCBI Taxonomy" id="183260"/>
    <lineage>
        <taxon>Eukaryota</taxon>
        <taxon>Viridiplantae</taxon>
        <taxon>Streptophyta</taxon>
        <taxon>Embryophyta</taxon>
        <taxon>Tracheophyta</taxon>
        <taxon>Spermatophyta</taxon>
        <taxon>Magnoliopsida</taxon>
        <taxon>eudicotyledons</taxon>
        <taxon>Gunneridae</taxon>
        <taxon>Pentapetalae</taxon>
        <taxon>rosids</taxon>
        <taxon>malvids</taxon>
        <taxon>Malvales</taxon>
        <taxon>Malvaceae</taxon>
        <taxon>Malvoideae</taxon>
        <taxon>Hibiscus</taxon>
    </lineage>
</organism>
<keyword evidence="2" id="KW-0472">Membrane</keyword>
<evidence type="ECO:0000313" key="3">
    <source>
        <dbReference type="EMBL" id="KAK8568612.1"/>
    </source>
</evidence>
<gene>
    <name evidence="3" type="ORF">V6N12_007160</name>
</gene>
<reference evidence="3 4" key="1">
    <citation type="journal article" date="2024" name="G3 (Bethesda)">
        <title>Genome assembly of Hibiscus sabdariffa L. provides insights into metabolisms of medicinal natural products.</title>
        <authorList>
            <person name="Kim T."/>
        </authorList>
    </citation>
    <scope>NUCLEOTIDE SEQUENCE [LARGE SCALE GENOMIC DNA]</scope>
    <source>
        <strain evidence="3">TK-2024</strain>
        <tissue evidence="3">Old leaves</tissue>
    </source>
</reference>
<evidence type="ECO:0000256" key="1">
    <source>
        <dbReference type="SAM" id="MobiDB-lite"/>
    </source>
</evidence>
<feature type="region of interest" description="Disordered" evidence="1">
    <location>
        <begin position="135"/>
        <end position="157"/>
    </location>
</feature>
<keyword evidence="2" id="KW-1133">Transmembrane helix</keyword>
<keyword evidence="2" id="KW-0812">Transmembrane</keyword>
<comment type="caution">
    <text evidence="3">The sequence shown here is derived from an EMBL/GenBank/DDBJ whole genome shotgun (WGS) entry which is preliminary data.</text>
</comment>